<keyword evidence="4" id="KW-0029">Amino-acid transport</keyword>
<dbReference type="EMBL" id="FPKR01000011">
    <property type="protein sequence ID" value="SFZ78014.1"/>
    <property type="molecule type" value="Genomic_DNA"/>
</dbReference>
<keyword evidence="2" id="KW-0813">Transport</keyword>
<organism evidence="6 7">
    <name type="scientific">Chitinimonas taiwanensis DSM 18899</name>
    <dbReference type="NCBI Taxonomy" id="1121279"/>
    <lineage>
        <taxon>Bacteria</taxon>
        <taxon>Pseudomonadati</taxon>
        <taxon>Pseudomonadota</taxon>
        <taxon>Betaproteobacteria</taxon>
        <taxon>Neisseriales</taxon>
        <taxon>Chitinibacteraceae</taxon>
        <taxon>Chitinimonas</taxon>
    </lineage>
</organism>
<accession>A0A1K2HMK0</accession>
<feature type="domain" description="Leucine-binding protein" evidence="5">
    <location>
        <begin position="27"/>
        <end position="357"/>
    </location>
</feature>
<dbReference type="InterPro" id="IPR028081">
    <property type="entry name" value="Leu-bd"/>
</dbReference>
<dbReference type="AlphaFoldDB" id="A0A1K2HMK0"/>
<comment type="similarity">
    <text evidence="1">Belongs to the leucine-binding protein family.</text>
</comment>
<dbReference type="PRINTS" id="PR00337">
    <property type="entry name" value="LEUILEVALBP"/>
</dbReference>
<dbReference type="STRING" id="1121279.SAMN02745887_02721"/>
<gene>
    <name evidence="6" type="ORF">SAMN02745887_02721</name>
</gene>
<dbReference type="GO" id="GO:0006865">
    <property type="term" value="P:amino acid transport"/>
    <property type="evidence" value="ECO:0007669"/>
    <property type="project" value="UniProtKB-KW"/>
</dbReference>
<dbReference type="PANTHER" id="PTHR47235">
    <property type="entry name" value="BLR6548 PROTEIN"/>
    <property type="match status" value="1"/>
</dbReference>
<dbReference type="Pfam" id="PF13458">
    <property type="entry name" value="Peripla_BP_6"/>
    <property type="match status" value="1"/>
</dbReference>
<evidence type="ECO:0000313" key="7">
    <source>
        <dbReference type="Proteomes" id="UP000186513"/>
    </source>
</evidence>
<dbReference type="Gene3D" id="3.40.50.2300">
    <property type="match status" value="2"/>
</dbReference>
<dbReference type="OrthoDB" id="9777352at2"/>
<dbReference type="SUPFAM" id="SSF53822">
    <property type="entry name" value="Periplasmic binding protein-like I"/>
    <property type="match status" value="1"/>
</dbReference>
<evidence type="ECO:0000256" key="3">
    <source>
        <dbReference type="ARBA" id="ARBA00022729"/>
    </source>
</evidence>
<evidence type="ECO:0000256" key="2">
    <source>
        <dbReference type="ARBA" id="ARBA00022448"/>
    </source>
</evidence>
<evidence type="ECO:0000259" key="5">
    <source>
        <dbReference type="Pfam" id="PF13458"/>
    </source>
</evidence>
<sequence length="375" mass="39942">MKQWWWAGFLAVSGLVHAEVGVSDTEILIGQSAALSGAAAELGKGVSRGANAYFEQVNKRGGINGRKIRLISLDDGYEPERAAANTKKLLEGPQAVFALFGYVGTPTSNASLPQINRSGVPFVAPYTGAESLRAPFNRNVFNMRASYGDEAEEIAESMAKMGMSSINVLYQDDAYGAAGLKAMQDAAAKYKLTINATATVKRNSVDVTRAVDELINKKPANAIFIVSAYKSSAAFISAARSRNSIGPFYNVSFVGTEALVSELKQDGSGVIVTQVVPSPYSAVKPVAIDYQKTMKAAGIDAIDYPSMEGYLAARVLVEGLKRAGRDLSRDKLIGSLESLGNYDLGGFRVNFSSRNRSGSSFVDLTILDGSGKIRS</sequence>
<dbReference type="PANTHER" id="PTHR47235:SF1">
    <property type="entry name" value="BLR6548 PROTEIN"/>
    <property type="match status" value="1"/>
</dbReference>
<dbReference type="RefSeq" id="WP_072429226.1">
    <property type="nucleotide sequence ID" value="NZ_FPKR01000011.1"/>
</dbReference>
<reference evidence="6 7" key="1">
    <citation type="submission" date="2016-11" db="EMBL/GenBank/DDBJ databases">
        <authorList>
            <person name="Jaros S."/>
            <person name="Januszkiewicz K."/>
            <person name="Wedrychowicz H."/>
        </authorList>
    </citation>
    <scope>NUCLEOTIDE SEQUENCE [LARGE SCALE GENOMIC DNA]</scope>
    <source>
        <strain evidence="6 7">DSM 18899</strain>
    </source>
</reference>
<keyword evidence="7" id="KW-1185">Reference proteome</keyword>
<protein>
    <submittedName>
        <fullName evidence="6">Amino acid/amide ABC transporter substrate-binding protein, HAAT family (TC 3.A.1.4.-)</fullName>
    </submittedName>
</protein>
<dbReference type="CDD" id="cd06326">
    <property type="entry name" value="PBP1_ABC_ligand_binding-like"/>
    <property type="match status" value="1"/>
</dbReference>
<dbReference type="InterPro" id="IPR028082">
    <property type="entry name" value="Peripla_BP_I"/>
</dbReference>
<keyword evidence="3" id="KW-0732">Signal</keyword>
<evidence type="ECO:0000256" key="1">
    <source>
        <dbReference type="ARBA" id="ARBA00010062"/>
    </source>
</evidence>
<dbReference type="Proteomes" id="UP000186513">
    <property type="component" value="Unassembled WGS sequence"/>
</dbReference>
<dbReference type="InterPro" id="IPR000709">
    <property type="entry name" value="Leu_Ile_Val-bd"/>
</dbReference>
<evidence type="ECO:0000313" key="6">
    <source>
        <dbReference type="EMBL" id="SFZ78014.1"/>
    </source>
</evidence>
<name>A0A1K2HMK0_9NEIS</name>
<evidence type="ECO:0000256" key="4">
    <source>
        <dbReference type="ARBA" id="ARBA00022970"/>
    </source>
</evidence>
<proteinExistence type="inferred from homology"/>